<gene>
    <name evidence="1" type="ORF">MACH16_10430</name>
</gene>
<evidence type="ECO:0000313" key="2">
    <source>
        <dbReference type="Proteomes" id="UP001307608"/>
    </source>
</evidence>
<protein>
    <recommendedName>
        <fullName evidence="3">Fis family transcriptional regulator</fullName>
    </recommendedName>
</protein>
<dbReference type="RefSeq" id="WP_338266034.1">
    <property type="nucleotide sequence ID" value="NZ_AP027271.1"/>
</dbReference>
<reference evidence="1 2" key="1">
    <citation type="submission" date="2023-01" db="EMBL/GenBank/DDBJ databases">
        <title>Complete genome sequence of Marinomonas pontica strain 200518_36.</title>
        <authorList>
            <person name="Ueki S."/>
            <person name="Gajardo G."/>
            <person name="Maruyama F."/>
        </authorList>
    </citation>
    <scope>NUCLEOTIDE SEQUENCE [LARGE SCALE GENOMIC DNA]</scope>
    <source>
        <strain evidence="1 2">200518_36</strain>
    </source>
</reference>
<dbReference type="EMBL" id="AP027271">
    <property type="protein sequence ID" value="BDX02295.1"/>
    <property type="molecule type" value="Genomic_DNA"/>
</dbReference>
<dbReference type="Proteomes" id="UP001307608">
    <property type="component" value="Chromosome"/>
</dbReference>
<accession>A0ABM8FDK0</accession>
<keyword evidence="2" id="KW-1185">Reference proteome</keyword>
<proteinExistence type="predicted"/>
<evidence type="ECO:0008006" key="3">
    <source>
        <dbReference type="Google" id="ProtNLM"/>
    </source>
</evidence>
<organism evidence="1 2">
    <name type="scientific">Marinomonas pontica</name>
    <dbReference type="NCBI Taxonomy" id="264739"/>
    <lineage>
        <taxon>Bacteria</taxon>
        <taxon>Pseudomonadati</taxon>
        <taxon>Pseudomonadota</taxon>
        <taxon>Gammaproteobacteria</taxon>
        <taxon>Oceanospirillales</taxon>
        <taxon>Oceanospirillaceae</taxon>
        <taxon>Marinomonas</taxon>
    </lineage>
</organism>
<evidence type="ECO:0000313" key="1">
    <source>
        <dbReference type="EMBL" id="BDX02295.1"/>
    </source>
</evidence>
<sequence>MKKSDKKIENAIREALTTVCDGALESVSGFVWITHMVNYDAFPQSLRIVCVFDTDEALSNAYDAKQDAYFYAAIEKALRGVNIKLNKLPQQVSFDTEEACQRTHAGKWHERLAKVSGRLH</sequence>
<name>A0ABM8FDK0_9GAMM</name>